<dbReference type="GO" id="GO:0005886">
    <property type="term" value="C:plasma membrane"/>
    <property type="evidence" value="ECO:0007669"/>
    <property type="project" value="TreeGrafter"/>
</dbReference>
<dbReference type="PANTHER" id="PTHR38459:SF1">
    <property type="entry name" value="PROPHAGE BACTOPRENOL-LINKED GLUCOSE TRANSLOCASE HOMOLOG"/>
    <property type="match status" value="1"/>
</dbReference>
<proteinExistence type="inferred from homology"/>
<dbReference type="Pfam" id="PF04138">
    <property type="entry name" value="GtrA_DPMS_TM"/>
    <property type="match status" value="1"/>
</dbReference>
<dbReference type="InterPro" id="IPR007267">
    <property type="entry name" value="GtrA_DPMS_TM"/>
</dbReference>
<gene>
    <name evidence="8" type="ORF">CKO42_15705</name>
</gene>
<dbReference type="PANTHER" id="PTHR38459">
    <property type="entry name" value="PROPHAGE BACTOPRENOL-LINKED GLUCOSE TRANSLOCASE HOMOLOG"/>
    <property type="match status" value="1"/>
</dbReference>
<evidence type="ECO:0000259" key="7">
    <source>
        <dbReference type="Pfam" id="PF04138"/>
    </source>
</evidence>
<accession>A0A9X1B5H5</accession>
<dbReference type="EMBL" id="NRRY01000027">
    <property type="protein sequence ID" value="MBK1619861.1"/>
    <property type="molecule type" value="Genomic_DNA"/>
</dbReference>
<dbReference type="GO" id="GO:0000271">
    <property type="term" value="P:polysaccharide biosynthetic process"/>
    <property type="evidence" value="ECO:0007669"/>
    <property type="project" value="InterPro"/>
</dbReference>
<dbReference type="InterPro" id="IPR051401">
    <property type="entry name" value="GtrA_CellWall_Glycosyl"/>
</dbReference>
<evidence type="ECO:0000256" key="4">
    <source>
        <dbReference type="ARBA" id="ARBA00022989"/>
    </source>
</evidence>
<sequence length="164" mass="17855">MSMCAHHDQGETKGQFIRFAVVGCINVLVSLLVFQVCYSSAQFGAGLNLLIDGMALRLGLESTNGAVSNALGYSAGMVSSFLLNKRWTFRASGPLARQLPRFLLLNLVGLALSSLSLLLFVDLLHGSHLTVWGITTLAVVLLNFYGNKLWTFRAQLPVMSHERA</sequence>
<feature type="transmembrane region" description="Helical" evidence="6">
    <location>
        <begin position="65"/>
        <end position="83"/>
    </location>
</feature>
<reference evidence="8 9" key="1">
    <citation type="journal article" date="2020" name="Microorganisms">
        <title>Osmotic Adaptation and Compatible Solute Biosynthesis of Phototrophic Bacteria as Revealed from Genome Analyses.</title>
        <authorList>
            <person name="Imhoff J.F."/>
            <person name="Rahn T."/>
            <person name="Kunzel S."/>
            <person name="Keller A."/>
            <person name="Neulinger S.C."/>
        </authorList>
    </citation>
    <scope>NUCLEOTIDE SEQUENCE [LARGE SCALE GENOMIC DNA]</scope>
    <source>
        <strain evidence="8 9">DSM 25653</strain>
    </source>
</reference>
<feature type="transmembrane region" description="Helical" evidence="6">
    <location>
        <begin position="20"/>
        <end position="45"/>
    </location>
</feature>
<evidence type="ECO:0000256" key="2">
    <source>
        <dbReference type="ARBA" id="ARBA00009399"/>
    </source>
</evidence>
<comment type="similarity">
    <text evidence="2">Belongs to the GtrA family.</text>
</comment>
<evidence type="ECO:0000256" key="5">
    <source>
        <dbReference type="ARBA" id="ARBA00023136"/>
    </source>
</evidence>
<keyword evidence="4 6" id="KW-1133">Transmembrane helix</keyword>
<keyword evidence="3 6" id="KW-0812">Transmembrane</keyword>
<name>A0A9X1B5H5_9GAMM</name>
<evidence type="ECO:0000313" key="9">
    <source>
        <dbReference type="Proteomes" id="UP001138768"/>
    </source>
</evidence>
<dbReference type="AlphaFoldDB" id="A0A9X1B5H5"/>
<organism evidence="8 9">
    <name type="scientific">Lamprobacter modestohalophilus</name>
    <dbReference type="NCBI Taxonomy" id="1064514"/>
    <lineage>
        <taxon>Bacteria</taxon>
        <taxon>Pseudomonadati</taxon>
        <taxon>Pseudomonadota</taxon>
        <taxon>Gammaproteobacteria</taxon>
        <taxon>Chromatiales</taxon>
        <taxon>Chromatiaceae</taxon>
        <taxon>Lamprobacter</taxon>
    </lineage>
</organism>
<evidence type="ECO:0000313" key="8">
    <source>
        <dbReference type="EMBL" id="MBK1619861.1"/>
    </source>
</evidence>
<feature type="domain" description="GtrA/DPMS transmembrane" evidence="7">
    <location>
        <begin position="18"/>
        <end position="152"/>
    </location>
</feature>
<evidence type="ECO:0000256" key="1">
    <source>
        <dbReference type="ARBA" id="ARBA00004141"/>
    </source>
</evidence>
<protein>
    <recommendedName>
        <fullName evidence="7">GtrA/DPMS transmembrane domain-containing protein</fullName>
    </recommendedName>
</protein>
<comment type="caution">
    <text evidence="8">The sequence shown here is derived from an EMBL/GenBank/DDBJ whole genome shotgun (WGS) entry which is preliminary data.</text>
</comment>
<dbReference type="Proteomes" id="UP001138768">
    <property type="component" value="Unassembled WGS sequence"/>
</dbReference>
<evidence type="ECO:0000256" key="6">
    <source>
        <dbReference type="SAM" id="Phobius"/>
    </source>
</evidence>
<feature type="transmembrane region" description="Helical" evidence="6">
    <location>
        <begin position="103"/>
        <end position="121"/>
    </location>
</feature>
<keyword evidence="5 6" id="KW-0472">Membrane</keyword>
<keyword evidence="9" id="KW-1185">Reference proteome</keyword>
<evidence type="ECO:0000256" key="3">
    <source>
        <dbReference type="ARBA" id="ARBA00022692"/>
    </source>
</evidence>
<comment type="subcellular location">
    <subcellularLocation>
        <location evidence="1">Membrane</location>
        <topology evidence="1">Multi-pass membrane protein</topology>
    </subcellularLocation>
</comment>
<feature type="transmembrane region" description="Helical" evidence="6">
    <location>
        <begin position="127"/>
        <end position="145"/>
    </location>
</feature>